<evidence type="ECO:0000259" key="3">
    <source>
        <dbReference type="SMART" id="SM01119"/>
    </source>
</evidence>
<dbReference type="GO" id="GO:0036088">
    <property type="term" value="P:D-serine catabolic process"/>
    <property type="evidence" value="ECO:0007669"/>
    <property type="project" value="TreeGrafter"/>
</dbReference>
<dbReference type="GO" id="GO:0008721">
    <property type="term" value="F:D-serine ammonia-lyase activity"/>
    <property type="evidence" value="ECO:0007669"/>
    <property type="project" value="TreeGrafter"/>
</dbReference>
<dbReference type="PANTHER" id="PTHR28004">
    <property type="entry name" value="ZGC:162816-RELATED"/>
    <property type="match status" value="1"/>
</dbReference>
<dbReference type="InterPro" id="IPR001608">
    <property type="entry name" value="Ala_racemase_N"/>
</dbReference>
<evidence type="ECO:0000313" key="5">
    <source>
        <dbReference type="Proteomes" id="UP000597507"/>
    </source>
</evidence>
<comment type="caution">
    <text evidence="4">The sequence shown here is derived from an EMBL/GenBank/DDBJ whole genome shotgun (WGS) entry which is preliminary data.</text>
</comment>
<evidence type="ECO:0000256" key="2">
    <source>
        <dbReference type="ARBA" id="ARBA00023239"/>
    </source>
</evidence>
<sequence>MLQPPPAEPGMREEEVDTPALLLDLDAFEHNLDLMARLLEPTGAKLRAHAKTHKSPVIALRQMARGAVGQCTQKVAEAEALAWGGVPDILVSNEVVGARKLARLAALARIAKVALCVDDPAQIAAAEAAAADAGIRLSVLVEIDIGTGRCGVAPGPEAVALAERIAASRHLVFGGLQAYHGSAQHMRTPAQRRAAIAAAADGARRTVEQLRQRGLECPIVGGGGTGTFALEAGSGVYTEIQAGSYCFMDADYARNEEAPPFRQSLFVLATVMSAARPGVAVVDAGHKAVPIDSGMPLVWGRDPDVRYTRASDEHGGLVVAPEARNPPKLGEKLRLVPGHCDPTVDRYDWYVGVRGGRVECLWPVAARGGMA</sequence>
<comment type="similarity">
    <text evidence="1">Belongs to the DSD1 family.</text>
</comment>
<dbReference type="Pfam" id="PF14031">
    <property type="entry name" value="D-ser_dehydrat"/>
    <property type="match status" value="1"/>
</dbReference>
<dbReference type="InterPro" id="IPR042208">
    <property type="entry name" value="D-ser_dehydrat-like_sf"/>
</dbReference>
<accession>A0A8J2Z826</accession>
<dbReference type="InterPro" id="IPR051466">
    <property type="entry name" value="D-amino_acid_metab_enzyme"/>
</dbReference>
<evidence type="ECO:0000313" key="4">
    <source>
        <dbReference type="EMBL" id="GGG19626.1"/>
    </source>
</evidence>
<dbReference type="Gene3D" id="2.40.37.20">
    <property type="entry name" value="D-serine dehydratase-like domain"/>
    <property type="match status" value="1"/>
</dbReference>
<dbReference type="RefSeq" id="WP_188898037.1">
    <property type="nucleotide sequence ID" value="NZ_BMKS01000001.1"/>
</dbReference>
<dbReference type="InterPro" id="IPR029066">
    <property type="entry name" value="PLP-binding_barrel"/>
</dbReference>
<dbReference type="Pfam" id="PF01168">
    <property type="entry name" value="Ala_racemase_N"/>
    <property type="match status" value="1"/>
</dbReference>
<proteinExistence type="inferred from homology"/>
<keyword evidence="5" id="KW-1185">Reference proteome</keyword>
<dbReference type="SMART" id="SM01119">
    <property type="entry name" value="D-ser_dehydrat"/>
    <property type="match status" value="1"/>
</dbReference>
<organism evidence="4 5">
    <name type="scientific">Caldovatus sediminis</name>
    <dbReference type="NCBI Taxonomy" id="2041189"/>
    <lineage>
        <taxon>Bacteria</taxon>
        <taxon>Pseudomonadati</taxon>
        <taxon>Pseudomonadota</taxon>
        <taxon>Alphaproteobacteria</taxon>
        <taxon>Acetobacterales</taxon>
        <taxon>Roseomonadaceae</taxon>
        <taxon>Caldovatus</taxon>
    </lineage>
</organism>
<reference evidence="4 5" key="1">
    <citation type="journal article" date="2014" name="Int. J. Syst. Evol. Microbiol.">
        <title>Complete genome sequence of Corynebacterium casei LMG S-19264T (=DSM 44701T), isolated from a smear-ripened cheese.</title>
        <authorList>
            <consortium name="US DOE Joint Genome Institute (JGI-PGF)"/>
            <person name="Walter F."/>
            <person name="Albersmeier A."/>
            <person name="Kalinowski J."/>
            <person name="Ruckert C."/>
        </authorList>
    </citation>
    <scope>NUCLEOTIDE SEQUENCE [LARGE SCALE GENOMIC DNA]</scope>
    <source>
        <strain evidence="4 5">CGMCC 1.16330</strain>
    </source>
</reference>
<dbReference type="SUPFAM" id="SSF51419">
    <property type="entry name" value="PLP-binding barrel"/>
    <property type="match status" value="1"/>
</dbReference>
<evidence type="ECO:0000256" key="1">
    <source>
        <dbReference type="ARBA" id="ARBA00005323"/>
    </source>
</evidence>
<protein>
    <submittedName>
        <fullName evidence="4">Alanine racemase</fullName>
    </submittedName>
</protein>
<dbReference type="PANTHER" id="PTHR28004:SF2">
    <property type="entry name" value="D-SERINE DEHYDRATASE"/>
    <property type="match status" value="1"/>
</dbReference>
<dbReference type="InterPro" id="IPR026956">
    <property type="entry name" value="D-ser_dehydrat-like_dom"/>
</dbReference>
<dbReference type="AlphaFoldDB" id="A0A8J2Z826"/>
<dbReference type="EMBL" id="BMKS01000001">
    <property type="protein sequence ID" value="GGG19626.1"/>
    <property type="molecule type" value="Genomic_DNA"/>
</dbReference>
<dbReference type="CDD" id="cd06819">
    <property type="entry name" value="PLPDE_III_LS_D-TA"/>
    <property type="match status" value="1"/>
</dbReference>
<feature type="domain" description="D-serine dehydratase-like" evidence="3">
    <location>
        <begin position="264"/>
        <end position="354"/>
    </location>
</feature>
<dbReference type="Gene3D" id="3.20.20.10">
    <property type="entry name" value="Alanine racemase"/>
    <property type="match status" value="1"/>
</dbReference>
<keyword evidence="2" id="KW-0456">Lyase</keyword>
<gene>
    <name evidence="4" type="ORF">GCM10010964_04810</name>
</gene>
<name>A0A8J2Z826_9PROT</name>
<dbReference type="Proteomes" id="UP000597507">
    <property type="component" value="Unassembled WGS sequence"/>
</dbReference>